<dbReference type="GO" id="GO:0005737">
    <property type="term" value="C:cytoplasm"/>
    <property type="evidence" value="ECO:0007669"/>
    <property type="project" value="TreeGrafter"/>
</dbReference>
<dbReference type="OrthoDB" id="273345at2759"/>
<sequence>MARIPWESYDNYGVNVKWAKHYCSNHQILLVGEGDFSFSYSLAMAFGDASNIVATSLDSYDVVIKKYERAKANLDILYRFGAQLLHGVDATKMKLHTDLQMRKFDRIVYNFPHAGFLGKEYDNRVITKHKNLVCGFFKNASRMLRPYGEVHVSHKTAYPFNLWNIEELASQNSLSLFEHVKFEIEDYPGYNNKRGEERGYPNIVMNHAPIVNNSQCYWVFREYFDHALLTYGQADDYIFHSVPHMLRIGFERCRAESNVNPSNDYISHLKELQCVCKRRLAYLQNRLLEIDQPYGL</sequence>
<organism evidence="2 3">
    <name type="scientific">Artemisia annua</name>
    <name type="common">Sweet wormwood</name>
    <dbReference type="NCBI Taxonomy" id="35608"/>
    <lineage>
        <taxon>Eukaryota</taxon>
        <taxon>Viridiplantae</taxon>
        <taxon>Streptophyta</taxon>
        <taxon>Embryophyta</taxon>
        <taxon>Tracheophyta</taxon>
        <taxon>Spermatophyta</taxon>
        <taxon>Magnoliopsida</taxon>
        <taxon>eudicotyledons</taxon>
        <taxon>Gunneridae</taxon>
        <taxon>Pentapetalae</taxon>
        <taxon>asterids</taxon>
        <taxon>campanulids</taxon>
        <taxon>Asterales</taxon>
        <taxon>Asteraceae</taxon>
        <taxon>Asteroideae</taxon>
        <taxon>Anthemideae</taxon>
        <taxon>Artemisiinae</taxon>
        <taxon>Artemisia</taxon>
    </lineage>
</organism>
<dbReference type="Proteomes" id="UP000245207">
    <property type="component" value="Unassembled WGS sequence"/>
</dbReference>
<feature type="domain" description="25S rRNA (uridine-N(3))-methyltransferase BMT5-like" evidence="1">
    <location>
        <begin position="29"/>
        <end position="194"/>
    </location>
</feature>
<dbReference type="FunFam" id="3.40.50.150:FF:000440">
    <property type="entry name" value="Os09g0479300 protein"/>
    <property type="match status" value="1"/>
</dbReference>
<proteinExistence type="predicted"/>
<dbReference type="PANTHER" id="PTHR11538">
    <property type="entry name" value="PHENYLALANYL-TRNA SYNTHETASE"/>
    <property type="match status" value="1"/>
</dbReference>
<dbReference type="GO" id="GO:0070475">
    <property type="term" value="P:rRNA base methylation"/>
    <property type="evidence" value="ECO:0007669"/>
    <property type="project" value="InterPro"/>
</dbReference>
<protein>
    <recommendedName>
        <fullName evidence="1">25S rRNA (uridine-N(3))-methyltransferase BMT5-like domain-containing protein</fullName>
    </recommendedName>
</protein>
<dbReference type="Pfam" id="PF10354">
    <property type="entry name" value="BMT5-like"/>
    <property type="match status" value="1"/>
</dbReference>
<name>A0A2U1MV41_ARTAN</name>
<reference evidence="2 3" key="1">
    <citation type="journal article" date="2018" name="Mol. Plant">
        <title>The genome of Artemisia annua provides insight into the evolution of Asteraceae family and artemisinin biosynthesis.</title>
        <authorList>
            <person name="Shen Q."/>
            <person name="Zhang L."/>
            <person name="Liao Z."/>
            <person name="Wang S."/>
            <person name="Yan T."/>
            <person name="Shi P."/>
            <person name="Liu M."/>
            <person name="Fu X."/>
            <person name="Pan Q."/>
            <person name="Wang Y."/>
            <person name="Lv Z."/>
            <person name="Lu X."/>
            <person name="Zhang F."/>
            <person name="Jiang W."/>
            <person name="Ma Y."/>
            <person name="Chen M."/>
            <person name="Hao X."/>
            <person name="Li L."/>
            <person name="Tang Y."/>
            <person name="Lv G."/>
            <person name="Zhou Y."/>
            <person name="Sun X."/>
            <person name="Brodelius P.E."/>
            <person name="Rose J.K.C."/>
            <person name="Tang K."/>
        </authorList>
    </citation>
    <scope>NUCLEOTIDE SEQUENCE [LARGE SCALE GENOMIC DNA]</scope>
    <source>
        <strain evidence="3">cv. Huhao1</strain>
        <tissue evidence="2">Leaf</tissue>
    </source>
</reference>
<dbReference type="EMBL" id="PKPP01004284">
    <property type="protein sequence ID" value="PWA65119.1"/>
    <property type="molecule type" value="Genomic_DNA"/>
</dbReference>
<dbReference type="GO" id="GO:0070042">
    <property type="term" value="F:rRNA (uridine-N3-)-methyltransferase activity"/>
    <property type="evidence" value="ECO:0007669"/>
    <property type="project" value="InterPro"/>
</dbReference>
<dbReference type="Gene3D" id="3.40.50.150">
    <property type="entry name" value="Vaccinia Virus protein VP39"/>
    <property type="match status" value="1"/>
</dbReference>
<evidence type="ECO:0000313" key="2">
    <source>
        <dbReference type="EMBL" id="PWA65119.1"/>
    </source>
</evidence>
<evidence type="ECO:0000313" key="3">
    <source>
        <dbReference type="Proteomes" id="UP000245207"/>
    </source>
</evidence>
<evidence type="ECO:0000259" key="1">
    <source>
        <dbReference type="Pfam" id="PF10354"/>
    </source>
</evidence>
<dbReference type="PANTHER" id="PTHR11538:SF26">
    <property type="entry name" value="FERREDOXIN-FOLD ANTICODON-BINDING DOMAIN-CONTAINING PROTEIN 1"/>
    <property type="match status" value="1"/>
</dbReference>
<dbReference type="STRING" id="35608.A0A2U1MV41"/>
<dbReference type="AlphaFoldDB" id="A0A2U1MV41"/>
<keyword evidence="3" id="KW-1185">Reference proteome</keyword>
<accession>A0A2U1MV41</accession>
<dbReference type="InterPro" id="IPR019446">
    <property type="entry name" value="BMT5-like"/>
</dbReference>
<dbReference type="InterPro" id="IPR029063">
    <property type="entry name" value="SAM-dependent_MTases_sf"/>
</dbReference>
<gene>
    <name evidence="2" type="ORF">CTI12_AA338240</name>
</gene>
<comment type="caution">
    <text evidence="2">The sequence shown here is derived from an EMBL/GenBank/DDBJ whole genome shotgun (WGS) entry which is preliminary data.</text>
</comment>
<dbReference type="SUPFAM" id="SSF53335">
    <property type="entry name" value="S-adenosyl-L-methionine-dependent methyltransferases"/>
    <property type="match status" value="1"/>
</dbReference>